<dbReference type="PROSITE" id="PS00518">
    <property type="entry name" value="ZF_RING_1"/>
    <property type="match status" value="1"/>
</dbReference>
<dbReference type="Gene3D" id="3.30.40.10">
    <property type="entry name" value="Zinc/RING finger domain, C3HC4 (zinc finger)"/>
    <property type="match status" value="1"/>
</dbReference>
<dbReference type="InterPro" id="IPR051438">
    <property type="entry name" value="RNF_E3_ubiq-protein_ligase"/>
</dbReference>
<gene>
    <name evidence="7" type="ORF">HJG63_016772</name>
</gene>
<feature type="region of interest" description="Disordered" evidence="5">
    <location>
        <begin position="1"/>
        <end position="27"/>
    </location>
</feature>
<dbReference type="GO" id="GO:0008270">
    <property type="term" value="F:zinc ion binding"/>
    <property type="evidence" value="ECO:0007669"/>
    <property type="project" value="UniProtKB-KW"/>
</dbReference>
<evidence type="ECO:0000256" key="3">
    <source>
        <dbReference type="ARBA" id="ARBA00022833"/>
    </source>
</evidence>
<dbReference type="GO" id="GO:0061630">
    <property type="term" value="F:ubiquitin protein ligase activity"/>
    <property type="evidence" value="ECO:0007669"/>
    <property type="project" value="TreeGrafter"/>
</dbReference>
<keyword evidence="3" id="KW-0862">Zinc</keyword>
<evidence type="ECO:0000313" key="8">
    <source>
        <dbReference type="Proteomes" id="UP000593571"/>
    </source>
</evidence>
<sequence length="155" mass="17303">MGSVLSSDSGKSAPASATPRALERRREPELPVTSFDCSVCLEVLHQPVRTRCGHIFCRSCIATSLKNNKWTCPYCRAYLPSEGVPATDVAKRMKSEYQKCTECDTPVRDPACAQVTSLDRGENCYATNCFAYAFDLILTRLPKVYYLRLCPISYV</sequence>
<reference evidence="7 8" key="1">
    <citation type="journal article" date="2020" name="Nature">
        <title>Six reference-quality genomes reveal evolution of bat adaptations.</title>
        <authorList>
            <person name="Jebb D."/>
            <person name="Huang Z."/>
            <person name="Pippel M."/>
            <person name="Hughes G.M."/>
            <person name="Lavrichenko K."/>
            <person name="Devanna P."/>
            <person name="Winkler S."/>
            <person name="Jermiin L.S."/>
            <person name="Skirmuntt E.C."/>
            <person name="Katzourakis A."/>
            <person name="Burkitt-Gray L."/>
            <person name="Ray D.A."/>
            <person name="Sullivan K.A.M."/>
            <person name="Roscito J.G."/>
            <person name="Kirilenko B.M."/>
            <person name="Davalos L.M."/>
            <person name="Corthals A.P."/>
            <person name="Power M.L."/>
            <person name="Jones G."/>
            <person name="Ransome R.D."/>
            <person name="Dechmann D.K.N."/>
            <person name="Locatelli A.G."/>
            <person name="Puechmaille S.J."/>
            <person name="Fedrigo O."/>
            <person name="Jarvis E.D."/>
            <person name="Hiller M."/>
            <person name="Vernes S.C."/>
            <person name="Myers E.W."/>
            <person name="Teeling E.C."/>
        </authorList>
    </citation>
    <scope>NUCLEOTIDE SEQUENCE [LARGE SCALE GENOMIC DNA]</scope>
    <source>
        <strain evidence="7">MRouAeg1</strain>
        <tissue evidence="7">Muscle</tissue>
    </source>
</reference>
<dbReference type="GO" id="GO:0006511">
    <property type="term" value="P:ubiquitin-dependent protein catabolic process"/>
    <property type="evidence" value="ECO:0007669"/>
    <property type="project" value="TreeGrafter"/>
</dbReference>
<evidence type="ECO:0000259" key="6">
    <source>
        <dbReference type="PROSITE" id="PS50089"/>
    </source>
</evidence>
<dbReference type="GO" id="GO:0000209">
    <property type="term" value="P:protein polyubiquitination"/>
    <property type="evidence" value="ECO:0007669"/>
    <property type="project" value="TreeGrafter"/>
</dbReference>
<dbReference type="InterPro" id="IPR017907">
    <property type="entry name" value="Znf_RING_CS"/>
</dbReference>
<dbReference type="SUPFAM" id="SSF57850">
    <property type="entry name" value="RING/U-box"/>
    <property type="match status" value="1"/>
</dbReference>
<comment type="caution">
    <text evidence="7">The sequence shown here is derived from an EMBL/GenBank/DDBJ whole genome shotgun (WGS) entry which is preliminary data.</text>
</comment>
<feature type="compositionally biased region" description="Polar residues" evidence="5">
    <location>
        <begin position="1"/>
        <end position="10"/>
    </location>
</feature>
<dbReference type="GO" id="GO:0034098">
    <property type="term" value="C:VCP-NPL4-UFD1 AAA ATPase complex"/>
    <property type="evidence" value="ECO:0007669"/>
    <property type="project" value="TreeGrafter"/>
</dbReference>
<name>A0A7J8DK53_ROUAE</name>
<dbReference type="SMART" id="SM00184">
    <property type="entry name" value="RING"/>
    <property type="match status" value="1"/>
</dbReference>
<keyword evidence="8" id="KW-1185">Reference proteome</keyword>
<evidence type="ECO:0000256" key="4">
    <source>
        <dbReference type="PROSITE-ProRule" id="PRU00175"/>
    </source>
</evidence>
<accession>A0A7J8DK53</accession>
<feature type="domain" description="RING-type" evidence="6">
    <location>
        <begin position="37"/>
        <end position="76"/>
    </location>
</feature>
<dbReference type="Pfam" id="PF13923">
    <property type="entry name" value="zf-C3HC4_2"/>
    <property type="match status" value="1"/>
</dbReference>
<dbReference type="InterPro" id="IPR013083">
    <property type="entry name" value="Znf_RING/FYVE/PHD"/>
</dbReference>
<keyword evidence="2 4" id="KW-0863">Zinc-finger</keyword>
<dbReference type="Proteomes" id="UP000593571">
    <property type="component" value="Unassembled WGS sequence"/>
</dbReference>
<dbReference type="InterPro" id="IPR001841">
    <property type="entry name" value="Znf_RING"/>
</dbReference>
<dbReference type="PANTHER" id="PTHR46016:SF2">
    <property type="entry name" value="E3 UBIQUITIN-PROTEIN LIGASE RNF125"/>
    <property type="match status" value="1"/>
</dbReference>
<protein>
    <submittedName>
        <fullName evidence="7">Ring finger protein 125</fullName>
    </submittedName>
</protein>
<evidence type="ECO:0000256" key="5">
    <source>
        <dbReference type="SAM" id="MobiDB-lite"/>
    </source>
</evidence>
<evidence type="ECO:0000256" key="2">
    <source>
        <dbReference type="ARBA" id="ARBA00022771"/>
    </source>
</evidence>
<organism evidence="7 8">
    <name type="scientific">Rousettus aegyptiacus</name>
    <name type="common">Egyptian fruit bat</name>
    <name type="synonym">Pteropus aegyptiacus</name>
    <dbReference type="NCBI Taxonomy" id="9407"/>
    <lineage>
        <taxon>Eukaryota</taxon>
        <taxon>Metazoa</taxon>
        <taxon>Chordata</taxon>
        <taxon>Craniata</taxon>
        <taxon>Vertebrata</taxon>
        <taxon>Euteleostomi</taxon>
        <taxon>Mammalia</taxon>
        <taxon>Eutheria</taxon>
        <taxon>Laurasiatheria</taxon>
        <taxon>Chiroptera</taxon>
        <taxon>Yinpterochiroptera</taxon>
        <taxon>Pteropodoidea</taxon>
        <taxon>Pteropodidae</taxon>
        <taxon>Rousettinae</taxon>
        <taxon>Rousettus</taxon>
    </lineage>
</organism>
<dbReference type="AlphaFoldDB" id="A0A7J8DK53"/>
<proteinExistence type="predicted"/>
<dbReference type="EMBL" id="JACASE010000012">
    <property type="protein sequence ID" value="KAF6423614.1"/>
    <property type="molecule type" value="Genomic_DNA"/>
</dbReference>
<dbReference type="PROSITE" id="PS50089">
    <property type="entry name" value="ZF_RING_2"/>
    <property type="match status" value="1"/>
</dbReference>
<evidence type="ECO:0000313" key="7">
    <source>
        <dbReference type="EMBL" id="KAF6423614.1"/>
    </source>
</evidence>
<keyword evidence="1" id="KW-0479">Metal-binding</keyword>
<evidence type="ECO:0000256" key="1">
    <source>
        <dbReference type="ARBA" id="ARBA00022723"/>
    </source>
</evidence>
<dbReference type="PANTHER" id="PTHR46016">
    <property type="entry name" value="ZINC FINGER, RING/FYVE/PHD-TYPE"/>
    <property type="match status" value="1"/>
</dbReference>